<name>A0A0B4XK84_9GAMM</name>
<organism evidence="6 7">
    <name type="scientific">Isoalcanivorax pacificus W11-5</name>
    <dbReference type="NCBI Taxonomy" id="391936"/>
    <lineage>
        <taxon>Bacteria</taxon>
        <taxon>Pseudomonadati</taxon>
        <taxon>Pseudomonadota</taxon>
        <taxon>Gammaproteobacteria</taxon>
        <taxon>Oceanospirillales</taxon>
        <taxon>Alcanivoracaceae</taxon>
        <taxon>Isoalcanivorax</taxon>
    </lineage>
</organism>
<keyword evidence="7" id="KW-1185">Reference proteome</keyword>
<feature type="domain" description="HTH tetR-type" evidence="5">
    <location>
        <begin position="4"/>
        <end position="64"/>
    </location>
</feature>
<dbReference type="InterPro" id="IPR050109">
    <property type="entry name" value="HTH-type_TetR-like_transc_reg"/>
</dbReference>
<sequence>MSAPSTRDTILDAAQRIAAERGAGRITLDEVARESGLSKGGLLYHFASKEALLQAMLERLIARTSAVRANHEQTLAGQPWSVLRAMLATRMNPDVLDPSVAMAILTAVAEQPALLDPLRQHIQQMRERIIAENGDSPAAWLLWAAADGLMFQELLDISPVPADQRDRLHQHLQQLAEDLLK</sequence>
<gene>
    <name evidence="6" type="ORF">S7S_11360</name>
</gene>
<evidence type="ECO:0000256" key="2">
    <source>
        <dbReference type="ARBA" id="ARBA00023125"/>
    </source>
</evidence>
<dbReference type="PANTHER" id="PTHR30055">
    <property type="entry name" value="HTH-TYPE TRANSCRIPTIONAL REGULATOR RUTR"/>
    <property type="match status" value="1"/>
</dbReference>
<dbReference type="InterPro" id="IPR036271">
    <property type="entry name" value="Tet_transcr_reg_TetR-rel_C_sf"/>
</dbReference>
<accession>A0A0B4XK84</accession>
<dbReference type="SUPFAM" id="SSF46689">
    <property type="entry name" value="Homeodomain-like"/>
    <property type="match status" value="1"/>
</dbReference>
<dbReference type="OrthoDB" id="6860332at2"/>
<keyword evidence="3" id="KW-0804">Transcription</keyword>
<dbReference type="STRING" id="391936.S7S_11360"/>
<reference evidence="6 7" key="1">
    <citation type="journal article" date="2012" name="J. Bacteriol.">
        <title>Genome sequence of an alkane-degrading bacterium, Alcanivorax pacificus type strain W11-5, isolated from deep sea sediment.</title>
        <authorList>
            <person name="Lai Q."/>
            <person name="Shao Z."/>
        </authorList>
    </citation>
    <scope>NUCLEOTIDE SEQUENCE [LARGE SCALE GENOMIC DNA]</scope>
    <source>
        <strain evidence="6 7">W11-5</strain>
    </source>
</reference>
<dbReference type="Gene3D" id="1.10.357.10">
    <property type="entry name" value="Tetracycline Repressor, domain 2"/>
    <property type="match status" value="1"/>
</dbReference>
<dbReference type="PANTHER" id="PTHR30055:SF234">
    <property type="entry name" value="HTH-TYPE TRANSCRIPTIONAL REGULATOR BETI"/>
    <property type="match status" value="1"/>
</dbReference>
<feature type="DNA-binding region" description="H-T-H motif" evidence="4">
    <location>
        <begin position="27"/>
        <end position="46"/>
    </location>
</feature>
<evidence type="ECO:0000256" key="3">
    <source>
        <dbReference type="ARBA" id="ARBA00023163"/>
    </source>
</evidence>
<evidence type="ECO:0000256" key="1">
    <source>
        <dbReference type="ARBA" id="ARBA00023015"/>
    </source>
</evidence>
<dbReference type="GO" id="GO:0003700">
    <property type="term" value="F:DNA-binding transcription factor activity"/>
    <property type="evidence" value="ECO:0007669"/>
    <property type="project" value="TreeGrafter"/>
</dbReference>
<dbReference type="Proteomes" id="UP000006764">
    <property type="component" value="Chromosome"/>
</dbReference>
<keyword evidence="1" id="KW-0805">Transcription regulation</keyword>
<dbReference type="KEGG" id="apac:S7S_11360"/>
<dbReference type="AlphaFoldDB" id="A0A0B4XK84"/>
<dbReference type="RefSeq" id="WP_008737077.1">
    <property type="nucleotide sequence ID" value="NZ_CP004387.1"/>
</dbReference>
<proteinExistence type="predicted"/>
<dbReference type="EMBL" id="CP004387">
    <property type="protein sequence ID" value="AJD48684.1"/>
    <property type="molecule type" value="Genomic_DNA"/>
</dbReference>
<evidence type="ECO:0000259" key="5">
    <source>
        <dbReference type="PROSITE" id="PS50977"/>
    </source>
</evidence>
<dbReference type="Pfam" id="PF00440">
    <property type="entry name" value="TetR_N"/>
    <property type="match status" value="1"/>
</dbReference>
<evidence type="ECO:0000313" key="6">
    <source>
        <dbReference type="EMBL" id="AJD48684.1"/>
    </source>
</evidence>
<dbReference type="HOGENOM" id="CLU_091687_2_1_6"/>
<evidence type="ECO:0000313" key="7">
    <source>
        <dbReference type="Proteomes" id="UP000006764"/>
    </source>
</evidence>
<protein>
    <submittedName>
        <fullName evidence="6">TetR family transcriptional regulator</fullName>
    </submittedName>
</protein>
<dbReference type="Pfam" id="PF17937">
    <property type="entry name" value="TetR_C_28"/>
    <property type="match status" value="1"/>
</dbReference>
<dbReference type="GO" id="GO:0000976">
    <property type="term" value="F:transcription cis-regulatory region binding"/>
    <property type="evidence" value="ECO:0007669"/>
    <property type="project" value="TreeGrafter"/>
</dbReference>
<keyword evidence="2 4" id="KW-0238">DNA-binding</keyword>
<dbReference type="InterPro" id="IPR041479">
    <property type="entry name" value="TetR_CgmR_C"/>
</dbReference>
<dbReference type="InterPro" id="IPR009057">
    <property type="entry name" value="Homeodomain-like_sf"/>
</dbReference>
<dbReference type="PROSITE" id="PS50977">
    <property type="entry name" value="HTH_TETR_2"/>
    <property type="match status" value="1"/>
</dbReference>
<evidence type="ECO:0000256" key="4">
    <source>
        <dbReference type="PROSITE-ProRule" id="PRU00335"/>
    </source>
</evidence>
<dbReference type="SUPFAM" id="SSF48498">
    <property type="entry name" value="Tetracyclin repressor-like, C-terminal domain"/>
    <property type="match status" value="1"/>
</dbReference>
<dbReference type="PRINTS" id="PR00455">
    <property type="entry name" value="HTHTETR"/>
</dbReference>
<dbReference type="InterPro" id="IPR001647">
    <property type="entry name" value="HTH_TetR"/>
</dbReference>